<dbReference type="SUPFAM" id="SSF54695">
    <property type="entry name" value="POZ domain"/>
    <property type="match status" value="1"/>
</dbReference>
<evidence type="ECO:0000256" key="2">
    <source>
        <dbReference type="ARBA" id="ARBA00023242"/>
    </source>
</evidence>
<name>A0A7E5VU76_TRINI</name>
<feature type="compositionally biased region" description="Polar residues" evidence="3">
    <location>
        <begin position="137"/>
        <end position="152"/>
    </location>
</feature>
<keyword evidence="2" id="KW-0539">Nucleus</keyword>
<evidence type="ECO:0000256" key="3">
    <source>
        <dbReference type="SAM" id="MobiDB-lite"/>
    </source>
</evidence>
<dbReference type="SMART" id="SM00225">
    <property type="entry name" value="BTB"/>
    <property type="match status" value="1"/>
</dbReference>
<proteinExistence type="predicted"/>
<feature type="domain" description="BTB" evidence="4">
    <location>
        <begin position="30"/>
        <end position="95"/>
    </location>
</feature>
<dbReference type="RefSeq" id="XP_026731874.1">
    <property type="nucleotide sequence ID" value="XM_026876073.1"/>
</dbReference>
<dbReference type="InterPro" id="IPR000210">
    <property type="entry name" value="BTB/POZ_dom"/>
</dbReference>
<feature type="region of interest" description="Disordered" evidence="3">
    <location>
        <begin position="113"/>
        <end position="152"/>
    </location>
</feature>
<gene>
    <name evidence="6" type="primary">LOC113496751</name>
</gene>
<dbReference type="InterPro" id="IPR011333">
    <property type="entry name" value="SKP1/BTB/POZ_sf"/>
</dbReference>
<organism evidence="5 6">
    <name type="scientific">Trichoplusia ni</name>
    <name type="common">Cabbage looper</name>
    <dbReference type="NCBI Taxonomy" id="7111"/>
    <lineage>
        <taxon>Eukaryota</taxon>
        <taxon>Metazoa</taxon>
        <taxon>Ecdysozoa</taxon>
        <taxon>Arthropoda</taxon>
        <taxon>Hexapoda</taxon>
        <taxon>Insecta</taxon>
        <taxon>Pterygota</taxon>
        <taxon>Neoptera</taxon>
        <taxon>Endopterygota</taxon>
        <taxon>Lepidoptera</taxon>
        <taxon>Glossata</taxon>
        <taxon>Ditrysia</taxon>
        <taxon>Noctuoidea</taxon>
        <taxon>Noctuidae</taxon>
        <taxon>Plusiinae</taxon>
        <taxon>Trichoplusia</taxon>
    </lineage>
</organism>
<dbReference type="GO" id="GO:0006357">
    <property type="term" value="P:regulation of transcription by RNA polymerase II"/>
    <property type="evidence" value="ECO:0007669"/>
    <property type="project" value="TreeGrafter"/>
</dbReference>
<evidence type="ECO:0000259" key="4">
    <source>
        <dbReference type="PROSITE" id="PS50097"/>
    </source>
</evidence>
<dbReference type="Pfam" id="PF00651">
    <property type="entry name" value="BTB"/>
    <property type="match status" value="1"/>
</dbReference>
<accession>A0A7E5VU76</accession>
<evidence type="ECO:0000313" key="5">
    <source>
        <dbReference type="Proteomes" id="UP000322000"/>
    </source>
</evidence>
<reference evidence="6" key="1">
    <citation type="submission" date="2025-08" db="UniProtKB">
        <authorList>
            <consortium name="RefSeq"/>
        </authorList>
    </citation>
    <scope>IDENTIFICATION</scope>
</reference>
<dbReference type="Proteomes" id="UP000322000">
    <property type="component" value="Chromosome 8"/>
</dbReference>
<protein>
    <submittedName>
        <fullName evidence="6">Transcription regulator protein BACH1-like isoform X1</fullName>
    </submittedName>
</protein>
<dbReference type="InterPro" id="IPR051095">
    <property type="entry name" value="Dros_DevTransReg"/>
</dbReference>
<feature type="compositionally biased region" description="Basic and acidic residues" evidence="3">
    <location>
        <begin position="127"/>
        <end position="136"/>
    </location>
</feature>
<dbReference type="AlphaFoldDB" id="A0A7E5VU76"/>
<dbReference type="GeneID" id="113496751"/>
<dbReference type="GO" id="GO:0005634">
    <property type="term" value="C:nucleus"/>
    <property type="evidence" value="ECO:0007669"/>
    <property type="project" value="UniProtKB-SubCell"/>
</dbReference>
<dbReference type="PROSITE" id="PS50097">
    <property type="entry name" value="BTB"/>
    <property type="match status" value="1"/>
</dbReference>
<dbReference type="InParanoid" id="A0A7E5VU76"/>
<dbReference type="OrthoDB" id="2311693at2759"/>
<sequence length="424" mass="48671">MDQQFSLSWNNFHGNLTKGFAGLLGNGEFVDVTIAVEGHLLQAHKVILSICSPYFKKMFQTNPCQHPIVVLRDVTHKAMKDLLQFMYHGEVSVKREDLTSFIGTAEVLQIKGLTNKETEEEDDSEREQDLPKHRTETLNNTPDAESCVSDTYDTGLNDETTQSNELELMKQRQLIEKLHRLSNLKRKSDEFLQKTYFSDILNPEKRPKTKEKPIYKQNSQIYPTNNYENLKSLYDDNPVDITSAYNTHLQKNSPDINDKNKEQCPSDNGIELKTECDDSDIIVTDPAVCNTPKNYESSRDGKKDLSIPMEYSSPQDNPSLSSLFIDLKNLVNGKVTNYAPRTNTSDENPRPTMEHRLVTIPQKEDGKKKYPQRSCRLCWKIGRRRDTRFMCSACELPFCKSPCFGIHFNDILKVSQLQGDYYAN</sequence>
<comment type="subcellular location">
    <subcellularLocation>
        <location evidence="1">Nucleus</location>
    </subcellularLocation>
</comment>
<keyword evidence="5" id="KW-1185">Reference proteome</keyword>
<dbReference type="KEGG" id="tnl:113496751"/>
<dbReference type="PANTHER" id="PTHR23110">
    <property type="entry name" value="BTB DOMAIN TRANSCRIPTION FACTOR"/>
    <property type="match status" value="1"/>
</dbReference>
<dbReference type="CDD" id="cd18315">
    <property type="entry name" value="BTB_POZ_BAB-like"/>
    <property type="match status" value="1"/>
</dbReference>
<evidence type="ECO:0000256" key="1">
    <source>
        <dbReference type="ARBA" id="ARBA00004123"/>
    </source>
</evidence>
<dbReference type="PANTHER" id="PTHR23110:SF99">
    <property type="entry name" value="BROAD-COMPLEX CORE PROTEIN ISOFORM 6"/>
    <property type="match status" value="1"/>
</dbReference>
<dbReference type="Gene3D" id="3.30.710.10">
    <property type="entry name" value="Potassium Channel Kv1.1, Chain A"/>
    <property type="match status" value="1"/>
</dbReference>
<evidence type="ECO:0000313" key="6">
    <source>
        <dbReference type="RefSeq" id="XP_026731874.1"/>
    </source>
</evidence>